<accession>A0ABN2YAC8</accession>
<evidence type="ECO:0000313" key="3">
    <source>
        <dbReference type="Proteomes" id="UP001500443"/>
    </source>
</evidence>
<proteinExistence type="predicted"/>
<protein>
    <submittedName>
        <fullName evidence="2">Uncharacterized protein</fullName>
    </submittedName>
</protein>
<name>A0ABN2YAC8_9ACTN</name>
<organism evidence="2 3">
    <name type="scientific">Streptomyces synnematoformans</name>
    <dbReference type="NCBI Taxonomy" id="415721"/>
    <lineage>
        <taxon>Bacteria</taxon>
        <taxon>Bacillati</taxon>
        <taxon>Actinomycetota</taxon>
        <taxon>Actinomycetes</taxon>
        <taxon>Kitasatosporales</taxon>
        <taxon>Streptomycetaceae</taxon>
        <taxon>Streptomyces</taxon>
    </lineage>
</organism>
<feature type="region of interest" description="Disordered" evidence="1">
    <location>
        <begin position="39"/>
        <end position="69"/>
    </location>
</feature>
<evidence type="ECO:0000256" key="1">
    <source>
        <dbReference type="SAM" id="MobiDB-lite"/>
    </source>
</evidence>
<gene>
    <name evidence="2" type="ORF">GCM10009802_28960</name>
</gene>
<feature type="compositionally biased region" description="Low complexity" evidence="1">
    <location>
        <begin position="53"/>
        <end position="62"/>
    </location>
</feature>
<comment type="caution">
    <text evidence="2">The sequence shown here is derived from an EMBL/GenBank/DDBJ whole genome shotgun (WGS) entry which is preliminary data.</text>
</comment>
<dbReference type="EMBL" id="BAAAPF010000079">
    <property type="protein sequence ID" value="GAA2124202.1"/>
    <property type="molecule type" value="Genomic_DNA"/>
</dbReference>
<evidence type="ECO:0000313" key="2">
    <source>
        <dbReference type="EMBL" id="GAA2124202.1"/>
    </source>
</evidence>
<keyword evidence="3" id="KW-1185">Reference proteome</keyword>
<sequence length="103" mass="10513">MTRPGLPQSLPAPRTVTCDATGPLPADFDRIVSLVALPLSGPGPRTVPRPEVAAPSSSAPGDGADRGGGLVGLRLEAVEAGSGRRSCQVRRGWSAAGAEVRRF</sequence>
<dbReference type="Proteomes" id="UP001500443">
    <property type="component" value="Unassembled WGS sequence"/>
</dbReference>
<reference evidence="2 3" key="1">
    <citation type="journal article" date="2019" name="Int. J. Syst. Evol. Microbiol.">
        <title>The Global Catalogue of Microorganisms (GCM) 10K type strain sequencing project: providing services to taxonomists for standard genome sequencing and annotation.</title>
        <authorList>
            <consortium name="The Broad Institute Genomics Platform"/>
            <consortium name="The Broad Institute Genome Sequencing Center for Infectious Disease"/>
            <person name="Wu L."/>
            <person name="Ma J."/>
        </authorList>
    </citation>
    <scope>NUCLEOTIDE SEQUENCE [LARGE SCALE GENOMIC DNA]</scope>
    <source>
        <strain evidence="2 3">JCM 15481</strain>
    </source>
</reference>